<keyword evidence="3" id="KW-1185">Reference proteome</keyword>
<comment type="caution">
    <text evidence="2">The sequence shown here is derived from an EMBL/GenBank/DDBJ whole genome shotgun (WGS) entry which is preliminary data.</text>
</comment>
<feature type="domain" description="SnoaL-like" evidence="1">
    <location>
        <begin position="33"/>
        <end position="107"/>
    </location>
</feature>
<accession>A0A5C8NME5</accession>
<dbReference type="Proteomes" id="UP000321571">
    <property type="component" value="Unassembled WGS sequence"/>
</dbReference>
<dbReference type="Gene3D" id="3.10.450.50">
    <property type="match status" value="1"/>
</dbReference>
<dbReference type="Pfam" id="PF12680">
    <property type="entry name" value="SnoaL_2"/>
    <property type="match status" value="1"/>
</dbReference>
<evidence type="ECO:0000259" key="1">
    <source>
        <dbReference type="Pfam" id="PF12680"/>
    </source>
</evidence>
<dbReference type="OrthoDB" id="3826377at2"/>
<reference evidence="2 3" key="1">
    <citation type="submission" date="2019-06" db="EMBL/GenBank/DDBJ databases">
        <title>Aeromicrobium sp. nov., isolated from a maize field.</title>
        <authorList>
            <person name="Lin S.-Y."/>
            <person name="Tsai C.-F."/>
            <person name="Young C.-C."/>
        </authorList>
    </citation>
    <scope>NUCLEOTIDE SEQUENCE [LARGE SCALE GENOMIC DNA]</scope>
    <source>
        <strain evidence="2 3">CC-CFT486</strain>
    </source>
</reference>
<dbReference type="RefSeq" id="WP_147684442.1">
    <property type="nucleotide sequence ID" value="NZ_VDUX01000002.1"/>
</dbReference>
<sequence length="127" mass="14278">MSDEAANRRILEAMFGVDGTLLLSPEQEYEARSPDYVMEMPQSGERIVGRDAMRAMQEAFPNPPAATVRRIVGSGDVFVMEATSEYPGAGTFHVADIVEFADGKIVRETRYYAEPFDPPEWRAEWVE</sequence>
<organism evidence="2 3">
    <name type="scientific">Aeromicrobium terrae</name>
    <dbReference type="NCBI Taxonomy" id="2498846"/>
    <lineage>
        <taxon>Bacteria</taxon>
        <taxon>Bacillati</taxon>
        <taxon>Actinomycetota</taxon>
        <taxon>Actinomycetes</taxon>
        <taxon>Propionibacteriales</taxon>
        <taxon>Nocardioidaceae</taxon>
        <taxon>Aeromicrobium</taxon>
    </lineage>
</organism>
<dbReference type="InterPro" id="IPR032710">
    <property type="entry name" value="NTF2-like_dom_sf"/>
</dbReference>
<proteinExistence type="predicted"/>
<evidence type="ECO:0000313" key="2">
    <source>
        <dbReference type="EMBL" id="TXL62095.1"/>
    </source>
</evidence>
<dbReference type="EMBL" id="VDUX01000002">
    <property type="protein sequence ID" value="TXL62095.1"/>
    <property type="molecule type" value="Genomic_DNA"/>
</dbReference>
<name>A0A5C8NME5_9ACTN</name>
<dbReference type="AlphaFoldDB" id="A0A5C8NME5"/>
<protein>
    <submittedName>
        <fullName evidence="2">Nuclear transport factor 2 family protein</fullName>
    </submittedName>
</protein>
<dbReference type="SUPFAM" id="SSF54427">
    <property type="entry name" value="NTF2-like"/>
    <property type="match status" value="1"/>
</dbReference>
<dbReference type="InterPro" id="IPR037401">
    <property type="entry name" value="SnoaL-like"/>
</dbReference>
<evidence type="ECO:0000313" key="3">
    <source>
        <dbReference type="Proteomes" id="UP000321571"/>
    </source>
</evidence>
<gene>
    <name evidence="2" type="ORF">FHP06_05130</name>
</gene>